<dbReference type="EC" id="2.1.1.72" evidence="2"/>
<keyword evidence="4" id="KW-0808">Transferase</keyword>
<reference evidence="9" key="1">
    <citation type="journal article" date="2004" name="Nature">
        <title>Community structure and metabolism through reconstruction of microbial genomes from the environment.</title>
        <authorList>
            <person name="Tyson G.W."/>
            <person name="Chapman J."/>
            <person name="Hugenholtz P."/>
            <person name="Allen E.E."/>
            <person name="Ram R.J."/>
            <person name="Richardson P.M."/>
            <person name="Solovyev V.V."/>
            <person name="Rubin E.M."/>
            <person name="Rokhsar D.S."/>
            <person name="Banfield J.F."/>
        </authorList>
    </citation>
    <scope>NUCLEOTIDE SEQUENCE [LARGE SCALE GENOMIC DNA]</scope>
</reference>
<evidence type="ECO:0000256" key="1">
    <source>
        <dbReference type="ARBA" id="ARBA00006594"/>
    </source>
</evidence>
<dbReference type="PRINTS" id="PR00506">
    <property type="entry name" value="D21N6MTFRASE"/>
</dbReference>
<dbReference type="Pfam" id="PF01555">
    <property type="entry name" value="N6_N4_Mtase"/>
    <property type="match status" value="1"/>
</dbReference>
<evidence type="ECO:0000256" key="2">
    <source>
        <dbReference type="ARBA" id="ARBA00011900"/>
    </source>
</evidence>
<keyword evidence="5" id="KW-0949">S-adenosyl-L-methionine</keyword>
<sequence length="453" mass="51012">MSTGSFHHHPGRGAPNPPNSVMSAGGGRFGLDWPGKREAGLEASLPESSVLELVPERSIRPDQALHLFLEGENLHILRLLKKEYAGAIGVIYIDPPYNTGTTMRYFDRFSRRGGPSGLAGGDTGSRRDDSPWLSFLYPRLILARELLREDGALFVSIDDRSIHHHLRYLLDEIFGPDNHAGTVVWRKKVVRGRGHRHIIPQTEYVVVYGRSLQSLPSFSEPLSPEMINEYRLSDERGPYKRIPLAKTGTAHSPRPNLVYPIEAPDGTLISCPTHQWRWSKETLMARKSELEFVKNRMGKWVVYTRQRLYPDGSLRRKTPVSFYDRVSTSDGTREFRTLCQGALFDFPKPSRLIKDLIGWVPFPADSQEPLIVLDFFAGTCPTAQAVLELNQSDAGYRKFIMVQDTPGEGQTDIAALGHKRIQSVLSALNKQKKGQNHHGFDNLAYRTMRLSGS</sequence>
<dbReference type="GO" id="GO:0009007">
    <property type="term" value="F:site-specific DNA-methyltransferase (adenine-specific) activity"/>
    <property type="evidence" value="ECO:0007669"/>
    <property type="project" value="UniProtKB-EC"/>
</dbReference>
<evidence type="ECO:0000256" key="6">
    <source>
        <dbReference type="ARBA" id="ARBA00047942"/>
    </source>
</evidence>
<evidence type="ECO:0000256" key="3">
    <source>
        <dbReference type="ARBA" id="ARBA00022603"/>
    </source>
</evidence>
<feature type="compositionally biased region" description="Basic residues" evidence="7">
    <location>
        <begin position="1"/>
        <end position="11"/>
    </location>
</feature>
<dbReference type="PROSITE" id="PS00092">
    <property type="entry name" value="N6_MTASE"/>
    <property type="match status" value="1"/>
</dbReference>
<dbReference type="GO" id="GO:0003677">
    <property type="term" value="F:DNA binding"/>
    <property type="evidence" value="ECO:0007669"/>
    <property type="project" value="InterPro"/>
</dbReference>
<protein>
    <recommendedName>
        <fullName evidence="2">site-specific DNA-methyltransferase (adenine-specific)</fullName>
        <ecNumber evidence="2">2.1.1.72</ecNumber>
    </recommendedName>
</protein>
<proteinExistence type="inferred from homology"/>
<organism evidence="9">
    <name type="scientific">Leptospirillum sp. Group II '5-way CG'</name>
    <dbReference type="NCBI Taxonomy" id="419541"/>
    <lineage>
        <taxon>Bacteria</taxon>
        <taxon>Pseudomonadati</taxon>
        <taxon>Nitrospirota</taxon>
        <taxon>Nitrospiria</taxon>
        <taxon>Nitrospirales</taxon>
        <taxon>Nitrospiraceae</taxon>
        <taxon>Leptospirillum</taxon>
    </lineage>
</organism>
<dbReference type="InterPro" id="IPR029063">
    <property type="entry name" value="SAM-dependent_MTases_sf"/>
</dbReference>
<dbReference type="GO" id="GO:0008170">
    <property type="term" value="F:N-methyltransferase activity"/>
    <property type="evidence" value="ECO:0007669"/>
    <property type="project" value="InterPro"/>
</dbReference>
<dbReference type="Gene3D" id="3.40.50.150">
    <property type="entry name" value="Vaccinia Virus protein VP39"/>
    <property type="match status" value="1"/>
</dbReference>
<dbReference type="AlphaFoldDB" id="B6ALB6"/>
<evidence type="ECO:0000256" key="7">
    <source>
        <dbReference type="SAM" id="MobiDB-lite"/>
    </source>
</evidence>
<dbReference type="InterPro" id="IPR002295">
    <property type="entry name" value="N4/N6-MTase_EcoPI_Mod-like"/>
</dbReference>
<dbReference type="SUPFAM" id="SSF53335">
    <property type="entry name" value="S-adenosyl-L-methionine-dependent methyltransferases"/>
    <property type="match status" value="1"/>
</dbReference>
<evidence type="ECO:0000256" key="4">
    <source>
        <dbReference type="ARBA" id="ARBA00022679"/>
    </source>
</evidence>
<comment type="catalytic activity">
    <reaction evidence="6">
        <text>a 2'-deoxyadenosine in DNA + S-adenosyl-L-methionine = an N(6)-methyl-2'-deoxyadenosine in DNA + S-adenosyl-L-homocysteine + H(+)</text>
        <dbReference type="Rhea" id="RHEA:15197"/>
        <dbReference type="Rhea" id="RHEA-COMP:12418"/>
        <dbReference type="Rhea" id="RHEA-COMP:12419"/>
        <dbReference type="ChEBI" id="CHEBI:15378"/>
        <dbReference type="ChEBI" id="CHEBI:57856"/>
        <dbReference type="ChEBI" id="CHEBI:59789"/>
        <dbReference type="ChEBI" id="CHEBI:90615"/>
        <dbReference type="ChEBI" id="CHEBI:90616"/>
        <dbReference type="EC" id="2.1.1.72"/>
    </reaction>
</comment>
<evidence type="ECO:0000259" key="8">
    <source>
        <dbReference type="Pfam" id="PF01555"/>
    </source>
</evidence>
<feature type="domain" description="DNA methylase N-4/N-6" evidence="8">
    <location>
        <begin position="90"/>
        <end position="392"/>
    </location>
</feature>
<evidence type="ECO:0000313" key="9">
    <source>
        <dbReference type="EMBL" id="EDZ40370.1"/>
    </source>
</evidence>
<keyword evidence="3 9" id="KW-0489">Methyltransferase</keyword>
<dbReference type="InterPro" id="IPR002052">
    <property type="entry name" value="DNA_methylase_N6_adenine_CS"/>
</dbReference>
<accession>B6ALB6</accession>
<dbReference type="GO" id="GO:0032259">
    <property type="term" value="P:methylation"/>
    <property type="evidence" value="ECO:0007669"/>
    <property type="project" value="UniProtKB-KW"/>
</dbReference>
<gene>
    <name evidence="9" type="ORF">CGL2_11346151</name>
</gene>
<dbReference type="InterPro" id="IPR002941">
    <property type="entry name" value="DNA_methylase_N4/N6"/>
</dbReference>
<reference evidence="9" key="2">
    <citation type="journal article" date="2008" name="PLoS Biol.">
        <title>Population genomic analysis of strain variation in Leptospirillum group II bacteria involved in acid mine drainage formation.</title>
        <authorList>
            <person name="Simmons S.L."/>
            <person name="Dibartolo G."/>
            <person name="Denef V.J."/>
            <person name="Goltsman D.S."/>
            <person name="Thelen M.P."/>
            <person name="Banfield J.F."/>
        </authorList>
    </citation>
    <scope>NUCLEOTIDE SEQUENCE [LARGE SCALE GENOMIC DNA]</scope>
</reference>
<name>B6ALB6_9BACT</name>
<evidence type="ECO:0000256" key="5">
    <source>
        <dbReference type="ARBA" id="ARBA00022691"/>
    </source>
</evidence>
<dbReference type="EMBL" id="DS995259">
    <property type="protein sequence ID" value="EDZ40370.1"/>
    <property type="molecule type" value="Genomic_DNA"/>
</dbReference>
<comment type="similarity">
    <text evidence="1">Belongs to the N(4)/N(6)-methyltransferase family.</text>
</comment>
<feature type="region of interest" description="Disordered" evidence="7">
    <location>
        <begin position="1"/>
        <end position="28"/>
    </location>
</feature>